<dbReference type="InterPro" id="IPR029058">
    <property type="entry name" value="AB_hydrolase_fold"/>
</dbReference>
<evidence type="ECO:0000313" key="3">
    <source>
        <dbReference type="EMBL" id="GAA3588648.1"/>
    </source>
</evidence>
<accession>A0ABP6YSM5</accession>
<dbReference type="InterPro" id="IPR000639">
    <property type="entry name" value="Epox_hydrolase-like"/>
</dbReference>
<dbReference type="GO" id="GO:0016787">
    <property type="term" value="F:hydrolase activity"/>
    <property type="evidence" value="ECO:0007669"/>
    <property type="project" value="UniProtKB-KW"/>
</dbReference>
<evidence type="ECO:0000256" key="1">
    <source>
        <dbReference type="ARBA" id="ARBA00022801"/>
    </source>
</evidence>
<proteinExistence type="predicted"/>
<dbReference type="PRINTS" id="PR00111">
    <property type="entry name" value="ABHYDROLASE"/>
</dbReference>
<dbReference type="RefSeq" id="WP_344869524.1">
    <property type="nucleotide sequence ID" value="NZ_BAAAZN010000043.1"/>
</dbReference>
<dbReference type="SUPFAM" id="SSF53474">
    <property type="entry name" value="alpha/beta-Hydrolases"/>
    <property type="match status" value="1"/>
</dbReference>
<name>A0ABP6YSM5_9PSEU</name>
<gene>
    <name evidence="3" type="ORF">GCM10022222_86340</name>
</gene>
<dbReference type="PANTHER" id="PTHR43329">
    <property type="entry name" value="EPOXIDE HYDROLASE"/>
    <property type="match status" value="1"/>
</dbReference>
<sequence>MQTLPREFTRREACVNGTTLSYLIGGEGAPLVLLHGWPQTALAWRHVLAPLAGLGFTVVAPDLRGLGESARAESGYDKDTQADDLCGLLKALRLDQAVRLVGHDIGGMVAFACARRYPETVERLVLAELAVPGFGLEQAMDVAHGGRWHFGLFMTPQVPELLVAGHEEEFFRWWFAHLAGRPDAIAPADVAAVSRSYSGFASLRSGFEHYRTLLADGQVNRTWYEDGGRLTMPVLTIGGGLGAGTRLADGLRPAVPGVTTAVLPGVGHFVAEEDPGQFLRILAPFLIGTVHNRPERE</sequence>
<dbReference type="InterPro" id="IPR000073">
    <property type="entry name" value="AB_hydrolase_1"/>
</dbReference>
<dbReference type="Pfam" id="PF00561">
    <property type="entry name" value="Abhydrolase_1"/>
    <property type="match status" value="1"/>
</dbReference>
<dbReference type="Gene3D" id="3.40.50.1820">
    <property type="entry name" value="alpha/beta hydrolase"/>
    <property type="match status" value="1"/>
</dbReference>
<feature type="domain" description="AB hydrolase-1" evidence="2">
    <location>
        <begin position="30"/>
        <end position="129"/>
    </location>
</feature>
<evidence type="ECO:0000313" key="4">
    <source>
        <dbReference type="Proteomes" id="UP001500689"/>
    </source>
</evidence>
<organism evidence="3 4">
    <name type="scientific">Amycolatopsis ultiminotia</name>
    <dbReference type="NCBI Taxonomy" id="543629"/>
    <lineage>
        <taxon>Bacteria</taxon>
        <taxon>Bacillati</taxon>
        <taxon>Actinomycetota</taxon>
        <taxon>Actinomycetes</taxon>
        <taxon>Pseudonocardiales</taxon>
        <taxon>Pseudonocardiaceae</taxon>
        <taxon>Amycolatopsis</taxon>
    </lineage>
</organism>
<protein>
    <submittedName>
        <fullName evidence="3">Alpha/beta hydrolase</fullName>
    </submittedName>
</protein>
<keyword evidence="4" id="KW-1185">Reference proteome</keyword>
<dbReference type="EMBL" id="BAAAZN010000043">
    <property type="protein sequence ID" value="GAA3588648.1"/>
    <property type="molecule type" value="Genomic_DNA"/>
</dbReference>
<dbReference type="PRINTS" id="PR00412">
    <property type="entry name" value="EPOXHYDRLASE"/>
</dbReference>
<evidence type="ECO:0000259" key="2">
    <source>
        <dbReference type="Pfam" id="PF00561"/>
    </source>
</evidence>
<comment type="caution">
    <text evidence="3">The sequence shown here is derived from an EMBL/GenBank/DDBJ whole genome shotgun (WGS) entry which is preliminary data.</text>
</comment>
<reference evidence="4" key="1">
    <citation type="journal article" date="2019" name="Int. J. Syst. Evol. Microbiol.">
        <title>The Global Catalogue of Microorganisms (GCM) 10K type strain sequencing project: providing services to taxonomists for standard genome sequencing and annotation.</title>
        <authorList>
            <consortium name="The Broad Institute Genomics Platform"/>
            <consortium name="The Broad Institute Genome Sequencing Center for Infectious Disease"/>
            <person name="Wu L."/>
            <person name="Ma J."/>
        </authorList>
    </citation>
    <scope>NUCLEOTIDE SEQUENCE [LARGE SCALE GENOMIC DNA]</scope>
    <source>
        <strain evidence="4">JCM 16898</strain>
    </source>
</reference>
<keyword evidence="1 3" id="KW-0378">Hydrolase</keyword>
<dbReference type="Proteomes" id="UP001500689">
    <property type="component" value="Unassembled WGS sequence"/>
</dbReference>